<feature type="region of interest" description="Disordered" evidence="3">
    <location>
        <begin position="545"/>
        <end position="567"/>
    </location>
</feature>
<keyword evidence="7" id="KW-1185">Reference proteome</keyword>
<name>A0A286XI83_CAVPO</name>
<dbReference type="CDD" id="cd17004">
    <property type="entry name" value="CID_SCAF8"/>
    <property type="match status" value="1"/>
</dbReference>
<evidence type="ECO:0000313" key="7">
    <source>
        <dbReference type="Proteomes" id="UP000005447"/>
    </source>
</evidence>
<dbReference type="Proteomes" id="UP000005447">
    <property type="component" value="Unassembled WGS sequence"/>
</dbReference>
<dbReference type="VEuPathDB" id="HostDB:ENSCPOG00000030311"/>
<evidence type="ECO:0000313" key="6">
    <source>
        <dbReference type="Ensembl" id="ENSCPOP00000025183.1"/>
    </source>
</evidence>
<feature type="compositionally biased region" description="Basic and acidic residues" evidence="3">
    <location>
        <begin position="243"/>
        <end position="257"/>
    </location>
</feature>
<feature type="compositionally biased region" description="Polar residues" evidence="3">
    <location>
        <begin position="766"/>
        <end position="779"/>
    </location>
</feature>
<feature type="region of interest" description="Disordered" evidence="3">
    <location>
        <begin position="363"/>
        <end position="408"/>
    </location>
</feature>
<dbReference type="SMART" id="SM00582">
    <property type="entry name" value="RPR"/>
    <property type="match status" value="1"/>
</dbReference>
<accession>A0A286XI83</accession>
<dbReference type="PROSITE" id="PS50102">
    <property type="entry name" value="RRM"/>
    <property type="match status" value="1"/>
</dbReference>
<dbReference type="SUPFAM" id="SSF48464">
    <property type="entry name" value="ENTH/VHS domain"/>
    <property type="match status" value="1"/>
</dbReference>
<dbReference type="Gene3D" id="3.30.70.330">
    <property type="match status" value="1"/>
</dbReference>
<dbReference type="EMBL" id="AAKN02045830">
    <property type="status" value="NOT_ANNOTATED_CDS"/>
    <property type="molecule type" value="Genomic_DNA"/>
</dbReference>
<feature type="domain" description="RRM" evidence="4">
    <location>
        <begin position="418"/>
        <end position="492"/>
    </location>
</feature>
<dbReference type="InterPro" id="IPR008942">
    <property type="entry name" value="ENTH_VHS"/>
</dbReference>
<dbReference type="InterPro" id="IPR035979">
    <property type="entry name" value="RBD_domain_sf"/>
</dbReference>
<dbReference type="CDD" id="cd12462">
    <property type="entry name" value="RRM_SCAF8"/>
    <property type="match status" value="1"/>
</dbReference>
<dbReference type="GeneTree" id="ENSGT00530000063946"/>
<feature type="region of interest" description="Disordered" evidence="3">
    <location>
        <begin position="947"/>
        <end position="976"/>
    </location>
</feature>
<dbReference type="GO" id="GO:0003723">
    <property type="term" value="F:RNA binding"/>
    <property type="evidence" value="ECO:0007669"/>
    <property type="project" value="UniProtKB-UniRule"/>
</dbReference>
<feature type="domain" description="CID" evidence="5">
    <location>
        <begin position="1"/>
        <end position="139"/>
    </location>
</feature>
<dbReference type="STRING" id="10141.ENSCPOP00000025183"/>
<feature type="compositionally biased region" description="Basic residues" evidence="3">
    <location>
        <begin position="367"/>
        <end position="386"/>
    </location>
</feature>
<evidence type="ECO:0000259" key="5">
    <source>
        <dbReference type="PROSITE" id="PS51391"/>
    </source>
</evidence>
<dbReference type="InParanoid" id="A0A286XI83"/>
<evidence type="ECO:0000256" key="1">
    <source>
        <dbReference type="ARBA" id="ARBA00022884"/>
    </source>
</evidence>
<dbReference type="InterPro" id="IPR000504">
    <property type="entry name" value="RRM_dom"/>
</dbReference>
<dbReference type="Bgee" id="ENSCPOG00000030311">
    <property type="expression patterns" value="Expressed in testis and 11 other cell types or tissues"/>
</dbReference>
<feature type="region of interest" description="Disordered" evidence="3">
    <location>
        <begin position="1142"/>
        <end position="1172"/>
    </location>
</feature>
<dbReference type="Ensembl" id="ENSCPOT00000044465.1">
    <property type="protein sequence ID" value="ENSCPOP00000025183.1"/>
    <property type="gene ID" value="ENSCPOG00000030311.1"/>
</dbReference>
<feature type="compositionally biased region" description="Basic and acidic residues" evidence="3">
    <location>
        <begin position="387"/>
        <end position="402"/>
    </location>
</feature>
<feature type="region of interest" description="Disordered" evidence="3">
    <location>
        <begin position="243"/>
        <end position="262"/>
    </location>
</feature>
<evidence type="ECO:0008006" key="8">
    <source>
        <dbReference type="Google" id="ProtNLM"/>
    </source>
</evidence>
<dbReference type="Pfam" id="PF04818">
    <property type="entry name" value="CID"/>
    <property type="match status" value="1"/>
</dbReference>
<gene>
    <name evidence="6" type="primary">LOC100719115</name>
</gene>
<dbReference type="FunFam" id="1.25.40.90:FF:000004">
    <property type="entry name" value="splicing factor, arginine/serine-rich 15"/>
    <property type="match status" value="1"/>
</dbReference>
<reference evidence="6" key="3">
    <citation type="submission" date="2025-09" db="UniProtKB">
        <authorList>
            <consortium name="Ensembl"/>
        </authorList>
    </citation>
    <scope>IDENTIFICATION</scope>
    <source>
        <strain evidence="6">2N</strain>
    </source>
</reference>
<dbReference type="PROSITE" id="PS51391">
    <property type="entry name" value="CID"/>
    <property type="match status" value="1"/>
</dbReference>
<protein>
    <recommendedName>
        <fullName evidence="8">SR-related CTD associated factor 8</fullName>
    </recommendedName>
</protein>
<reference evidence="6" key="2">
    <citation type="submission" date="2025-08" db="UniProtKB">
        <authorList>
            <consortium name="Ensembl"/>
        </authorList>
    </citation>
    <scope>IDENTIFICATION</scope>
    <source>
        <strain evidence="6">2N</strain>
    </source>
</reference>
<sequence length="1172" mass="129747">MEAVKTFNSELCSLNDYQPPISKAKVTQITKTAIKAIKFYKHVVQSVEKFIQKCKPEYKVLGLYVIDSIVRQSRHQFGQEKDVFAPRFSNNIISTFQNLCRCPADDRSKIVRVLNLWQKNNVFKSEIIQPLLDMAAGIPPPVVTPVLALSNAPGTPVTPVTPANVVQGLSDPWLSQITNTDTLAADTLQIQQQKPQPSTPQALDAGLVVQLQLTAAAAAANTLTPLEQGVSFNKKLMDRFDFGEDSEHSEEPKKEIPAPRLSHVSESVNNSIFLQIAEQLQQQNLEHLRQQLLEQQQPQKATPQDSQEGTFGSEHSASPSQGSSQQRFLEPEATLDDSIDIQQQDMDIDEGQDGIQEEVFEQEAKKVARKHRKRSRSHSRERKRKSYSSERRAREREKERQKKGLPPIRSKTLSVCSTTLWVGQLDKKATQQDLTNLFEEFGQIESINMIPPRGCAYVCMVHRQDAFRALQKLSSGSYKIGSKVIKIVWALNKGVKTEYKQFWDLDLGVSYIPWEKVKVDDLDGFAEGGMIDQEAVNTEWETVKSSEPIKETVQTTQSPTPAEKETVVTTQTEVFPPPGAMLQIPVAPAVPTVTFPMSMPAPPPGFSPIPPPPFLRASFSPSQPPPGFMPPPVPPPVVPPPAVPPGVPTSSVQPPLTMTPETVKDVGFGNLVLPSASVASGLATATLPAGNVFNPPAKAELEEKVPHFIEHQISSGENTRSVITNDISSNTAILGQPPNVTSSSGILGVQRPNVSSNSEILGVRPSNVSSSTGTIGAQPPNIINNSGILRLQHQMLQPPNVTNTSGLLGAQPPAGPQNLPPLNIPSQRMPAMPILDIHPGLIPHAPGPSFPLIQPGIPPQRGIPPPSVLDSALHPSSCGRPFPPGDIFSQPERPFLALGIQSVDNITNPEKRIPLGNDNIQQEGDRDYRFPLIETRETITRPPPVDVREVVGRPIDPREGPGRPPLDGRDHFGRPPADIRENLVRPGIDHLGQRDHFGLTPEKPWGHRGYFDEREHWVLPVYGGLKGLHEERGRFRAGNYRFDPRSGPWNRGFGQEVHRDFDDRRRPWERQRDRDDRDLDFCREMNGNRLGRDRIQNTWVPPPHTRVLNFFEGVNGENTERHAQLLPLTVQNDPELYEKLTSSSEINKEKSDTVADTESEPVVVESTETEGT</sequence>
<keyword evidence="1 2" id="KW-0694">RNA-binding</keyword>
<dbReference type="AlphaFoldDB" id="A0A286XI83"/>
<dbReference type="SUPFAM" id="SSF54928">
    <property type="entry name" value="RNA-binding domain, RBD"/>
    <property type="match status" value="1"/>
</dbReference>
<dbReference type="Pfam" id="PF00076">
    <property type="entry name" value="RRM_1"/>
    <property type="match status" value="1"/>
</dbReference>
<dbReference type="InterPro" id="IPR051485">
    <property type="entry name" value="SR-CTD_assoc_factor"/>
</dbReference>
<dbReference type="GO" id="GO:0005634">
    <property type="term" value="C:nucleus"/>
    <property type="evidence" value="ECO:0007669"/>
    <property type="project" value="TreeGrafter"/>
</dbReference>
<proteinExistence type="predicted"/>
<organism evidence="6 7">
    <name type="scientific">Cavia porcellus</name>
    <name type="common">Guinea pig</name>
    <dbReference type="NCBI Taxonomy" id="10141"/>
    <lineage>
        <taxon>Eukaryota</taxon>
        <taxon>Metazoa</taxon>
        <taxon>Chordata</taxon>
        <taxon>Craniata</taxon>
        <taxon>Vertebrata</taxon>
        <taxon>Euteleostomi</taxon>
        <taxon>Mammalia</taxon>
        <taxon>Eutheria</taxon>
        <taxon>Euarchontoglires</taxon>
        <taxon>Glires</taxon>
        <taxon>Rodentia</taxon>
        <taxon>Hystricomorpha</taxon>
        <taxon>Caviidae</taxon>
        <taxon>Cavia</taxon>
    </lineage>
</organism>
<evidence type="ECO:0000256" key="3">
    <source>
        <dbReference type="SAM" id="MobiDB-lite"/>
    </source>
</evidence>
<dbReference type="OMA" id="KXLQQLI"/>
<feature type="region of interest" description="Disordered" evidence="3">
    <location>
        <begin position="757"/>
        <end position="779"/>
    </location>
</feature>
<evidence type="ECO:0000259" key="4">
    <source>
        <dbReference type="PROSITE" id="PS50102"/>
    </source>
</evidence>
<dbReference type="PANTHER" id="PTHR23140">
    <property type="entry name" value="RNA PROCESSING PROTEIN LD23810P"/>
    <property type="match status" value="1"/>
</dbReference>
<evidence type="ECO:0000256" key="2">
    <source>
        <dbReference type="PROSITE-ProRule" id="PRU00176"/>
    </source>
</evidence>
<dbReference type="SMART" id="SM00360">
    <property type="entry name" value="RRM"/>
    <property type="match status" value="1"/>
</dbReference>
<dbReference type="Gene3D" id="1.25.40.90">
    <property type="match status" value="1"/>
</dbReference>
<dbReference type="PANTHER" id="PTHR23140:SF1">
    <property type="entry name" value="SR-RELATED CTD ASSOCIATED FACTOR 8"/>
    <property type="match status" value="1"/>
</dbReference>
<feature type="region of interest" description="Disordered" evidence="3">
    <location>
        <begin position="295"/>
        <end position="328"/>
    </location>
</feature>
<dbReference type="InterPro" id="IPR034370">
    <property type="entry name" value="SCAF8_RRM"/>
</dbReference>
<feature type="compositionally biased region" description="Polar residues" evidence="3">
    <location>
        <begin position="300"/>
        <end position="327"/>
    </location>
</feature>
<dbReference type="InterPro" id="IPR012677">
    <property type="entry name" value="Nucleotide-bd_a/b_plait_sf"/>
</dbReference>
<dbReference type="InterPro" id="IPR006569">
    <property type="entry name" value="CID_dom"/>
</dbReference>
<reference evidence="7" key="1">
    <citation type="journal article" date="2011" name="Nature">
        <title>A high-resolution map of human evolutionary constraint using 29 mammals.</title>
        <authorList>
            <person name="Lindblad-Toh K."/>
            <person name="Garber M."/>
            <person name="Zuk O."/>
            <person name="Lin M.F."/>
            <person name="Parker B.J."/>
            <person name="Washietl S."/>
            <person name="Kheradpour P."/>
            <person name="Ernst J."/>
            <person name="Jordan G."/>
            <person name="Mauceli E."/>
            <person name="Ward L.D."/>
            <person name="Lowe C.B."/>
            <person name="Holloway A.K."/>
            <person name="Clamp M."/>
            <person name="Gnerre S."/>
            <person name="Alfoldi J."/>
            <person name="Beal K."/>
            <person name="Chang J."/>
            <person name="Clawson H."/>
            <person name="Cuff J."/>
            <person name="Di Palma F."/>
            <person name="Fitzgerald S."/>
            <person name="Flicek P."/>
            <person name="Guttman M."/>
            <person name="Hubisz M.J."/>
            <person name="Jaffe D.B."/>
            <person name="Jungreis I."/>
            <person name="Kent W.J."/>
            <person name="Kostka D."/>
            <person name="Lara M."/>
            <person name="Martins A.L."/>
            <person name="Massingham T."/>
            <person name="Moltke I."/>
            <person name="Raney B.J."/>
            <person name="Rasmussen M.D."/>
            <person name="Robinson J."/>
            <person name="Stark A."/>
            <person name="Vilella A.J."/>
            <person name="Wen J."/>
            <person name="Xie X."/>
            <person name="Zody M.C."/>
            <person name="Baldwin J."/>
            <person name="Bloom T."/>
            <person name="Chin C.W."/>
            <person name="Heiman D."/>
            <person name="Nicol R."/>
            <person name="Nusbaum C."/>
            <person name="Young S."/>
            <person name="Wilkinson J."/>
            <person name="Worley K.C."/>
            <person name="Kovar C.L."/>
            <person name="Muzny D.M."/>
            <person name="Gibbs R.A."/>
            <person name="Cree A."/>
            <person name="Dihn H.H."/>
            <person name="Fowler G."/>
            <person name="Jhangiani S."/>
            <person name="Joshi V."/>
            <person name="Lee S."/>
            <person name="Lewis L.R."/>
            <person name="Nazareth L.V."/>
            <person name="Okwuonu G."/>
            <person name="Santibanez J."/>
            <person name="Warren W.C."/>
            <person name="Mardis E.R."/>
            <person name="Weinstock G.M."/>
            <person name="Wilson R.K."/>
            <person name="Delehaunty K."/>
            <person name="Dooling D."/>
            <person name="Fronik C."/>
            <person name="Fulton L."/>
            <person name="Fulton B."/>
            <person name="Graves T."/>
            <person name="Minx P."/>
            <person name="Sodergren E."/>
            <person name="Birney E."/>
            <person name="Margulies E.H."/>
            <person name="Herrero J."/>
            <person name="Green E.D."/>
            <person name="Haussler D."/>
            <person name="Siepel A."/>
            <person name="Goldman N."/>
            <person name="Pollard K.S."/>
            <person name="Pedersen J.S."/>
            <person name="Lander E.S."/>
            <person name="Kellis M."/>
        </authorList>
    </citation>
    <scope>NUCLEOTIDE SEQUENCE [LARGE SCALE GENOMIC DNA]</scope>
    <source>
        <strain evidence="7">2N</strain>
    </source>
</reference>